<dbReference type="Gene3D" id="3.20.20.140">
    <property type="entry name" value="Metal-dependent hydrolases"/>
    <property type="match status" value="1"/>
</dbReference>
<dbReference type="PIRSF" id="PIRSF005902">
    <property type="entry name" value="DNase_TatD"/>
    <property type="match status" value="1"/>
</dbReference>
<sequence>MQLVDIGANLTHESFRHDFDAVLDRARAHGVVQMVVTGASHAGSEHALDLARAHPGMLHATAGVHPHHAIDYSDVTDARLRELARAPEVRAVGETGLDYNRNYSPRDVQLRVFERQLQIAVDVGKPLFLHQRDAHHDFVAMLSRYRDKVPAAVVHCFTDTREALRDYLALDCHIGITGWICDERRGTHLREFVREIPANRLMIETDAPYLLPRTVRPQPSHRRNEPMYLKHICEEIARDRGEPVEMTAAHSTATATAFFGL</sequence>
<dbReference type="PANTHER" id="PTHR10060">
    <property type="entry name" value="TATD FAMILY DEOXYRIBONUCLEASE"/>
    <property type="match status" value="1"/>
</dbReference>
<dbReference type="OrthoDB" id="9810005at2"/>
<dbReference type="Pfam" id="PF01026">
    <property type="entry name" value="TatD_DNase"/>
    <property type="match status" value="1"/>
</dbReference>
<evidence type="ECO:0000256" key="4">
    <source>
        <dbReference type="ARBA" id="ARBA00022801"/>
    </source>
</evidence>
<protein>
    <submittedName>
        <fullName evidence="8">Hydrolase TatD</fullName>
    </submittedName>
</protein>
<feature type="binding site" evidence="7">
    <location>
        <position position="130"/>
    </location>
    <ligand>
        <name>a divalent metal cation</name>
        <dbReference type="ChEBI" id="CHEBI:60240"/>
        <label>2</label>
    </ligand>
</feature>
<evidence type="ECO:0000256" key="1">
    <source>
        <dbReference type="ARBA" id="ARBA00022490"/>
    </source>
</evidence>
<keyword evidence="1" id="KW-0963">Cytoplasm</keyword>
<dbReference type="GO" id="GO:0004527">
    <property type="term" value="F:exonuclease activity"/>
    <property type="evidence" value="ECO:0007669"/>
    <property type="project" value="UniProtKB-KW"/>
</dbReference>
<dbReference type="InterPro" id="IPR050891">
    <property type="entry name" value="TatD-type_Hydrolase"/>
</dbReference>
<keyword evidence="4 8" id="KW-0378">Hydrolase</keyword>
<dbReference type="CDD" id="cd01310">
    <property type="entry name" value="TatD_DNAse"/>
    <property type="match status" value="1"/>
</dbReference>
<feature type="binding site" evidence="7">
    <location>
        <position position="155"/>
    </location>
    <ligand>
        <name>a divalent metal cation</name>
        <dbReference type="ChEBI" id="CHEBI:60240"/>
        <label>2</label>
    </ligand>
</feature>
<comment type="caution">
    <text evidence="8">The sequence shown here is derived from an EMBL/GenBank/DDBJ whole genome shotgun (WGS) entry which is preliminary data.</text>
</comment>
<evidence type="ECO:0000256" key="7">
    <source>
        <dbReference type="PIRSR" id="PIRSR005902-1"/>
    </source>
</evidence>
<feature type="binding site" evidence="7">
    <location>
        <position position="206"/>
    </location>
    <ligand>
        <name>a divalent metal cation</name>
        <dbReference type="ChEBI" id="CHEBI:60240"/>
        <label>1</label>
    </ligand>
</feature>
<keyword evidence="9" id="KW-1185">Reference proteome</keyword>
<keyword evidence="3 7" id="KW-0479">Metal-binding</keyword>
<organism evidence="8 9">
    <name type="scientific">Dyella psychrodurans</name>
    <dbReference type="NCBI Taxonomy" id="1927960"/>
    <lineage>
        <taxon>Bacteria</taxon>
        <taxon>Pseudomonadati</taxon>
        <taxon>Pseudomonadota</taxon>
        <taxon>Gammaproteobacteria</taxon>
        <taxon>Lysobacterales</taxon>
        <taxon>Rhodanobacteraceae</taxon>
        <taxon>Dyella</taxon>
    </lineage>
</organism>
<dbReference type="EMBL" id="QRBF01000004">
    <property type="protein sequence ID" value="RDS83203.1"/>
    <property type="molecule type" value="Genomic_DNA"/>
</dbReference>
<evidence type="ECO:0000256" key="6">
    <source>
        <dbReference type="ARBA" id="ARBA00022842"/>
    </source>
</evidence>
<dbReference type="SUPFAM" id="SSF51556">
    <property type="entry name" value="Metallo-dependent hydrolases"/>
    <property type="match status" value="1"/>
</dbReference>
<gene>
    <name evidence="8" type="ORF">DWU99_11675</name>
</gene>
<dbReference type="PANTHER" id="PTHR10060:SF15">
    <property type="entry name" value="DEOXYRIBONUCLEASE TATDN1"/>
    <property type="match status" value="1"/>
</dbReference>
<reference evidence="8 9" key="1">
    <citation type="submission" date="2018-07" db="EMBL/GenBank/DDBJ databases">
        <title>Dyella monticola sp. nov. and Dyella psychrodurans sp. nov. isolated from monsoon evergreen broad-leaved forest soil of Dinghu Mountain, China.</title>
        <authorList>
            <person name="Gao Z."/>
            <person name="Qiu L."/>
        </authorList>
    </citation>
    <scope>NUCLEOTIDE SEQUENCE [LARGE SCALE GENOMIC DNA]</scope>
    <source>
        <strain evidence="8 9">4MSK11</strain>
    </source>
</reference>
<dbReference type="GO" id="GO:0046872">
    <property type="term" value="F:metal ion binding"/>
    <property type="evidence" value="ECO:0007669"/>
    <property type="project" value="UniProtKB-KW"/>
</dbReference>
<evidence type="ECO:0000256" key="2">
    <source>
        <dbReference type="ARBA" id="ARBA00022722"/>
    </source>
</evidence>
<dbReference type="InterPro" id="IPR001130">
    <property type="entry name" value="TatD-like"/>
</dbReference>
<name>A0A370X453_9GAMM</name>
<dbReference type="InterPro" id="IPR032466">
    <property type="entry name" value="Metal_Hydrolase"/>
</dbReference>
<evidence type="ECO:0000313" key="8">
    <source>
        <dbReference type="EMBL" id="RDS83203.1"/>
    </source>
</evidence>
<proteinExistence type="predicted"/>
<evidence type="ECO:0000256" key="5">
    <source>
        <dbReference type="ARBA" id="ARBA00022839"/>
    </source>
</evidence>
<evidence type="ECO:0000256" key="3">
    <source>
        <dbReference type="ARBA" id="ARBA00022723"/>
    </source>
</evidence>
<keyword evidence="5" id="KW-0269">Exonuclease</keyword>
<dbReference type="AlphaFoldDB" id="A0A370X453"/>
<accession>A0A370X453</accession>
<evidence type="ECO:0000313" key="9">
    <source>
        <dbReference type="Proteomes" id="UP000255334"/>
    </source>
</evidence>
<dbReference type="FunFam" id="3.20.20.140:FF:000018">
    <property type="entry name" value="3'-5' ssDNA/RNA exonuclease TatD"/>
    <property type="match status" value="1"/>
</dbReference>
<keyword evidence="6" id="KW-0460">Magnesium</keyword>
<dbReference type="RefSeq" id="WP_115478242.1">
    <property type="nucleotide sequence ID" value="NZ_QRBF01000004.1"/>
</dbReference>
<keyword evidence="2" id="KW-0540">Nuclease</keyword>
<dbReference type="Proteomes" id="UP000255334">
    <property type="component" value="Unassembled WGS sequence"/>
</dbReference>
<feature type="binding site" evidence="7">
    <location>
        <position position="94"/>
    </location>
    <ligand>
        <name>a divalent metal cation</name>
        <dbReference type="ChEBI" id="CHEBI:60240"/>
        <label>1</label>
    </ligand>
</feature>